<dbReference type="EMBL" id="JAGRRH010000022">
    <property type="protein sequence ID" value="KAG7345698.1"/>
    <property type="molecule type" value="Genomic_DNA"/>
</dbReference>
<feature type="compositionally biased region" description="Low complexity" evidence="1">
    <location>
        <begin position="81"/>
        <end position="116"/>
    </location>
</feature>
<evidence type="ECO:0000313" key="4">
    <source>
        <dbReference type="Proteomes" id="UP000693970"/>
    </source>
</evidence>
<proteinExistence type="predicted"/>
<keyword evidence="2" id="KW-0812">Transmembrane</keyword>
<evidence type="ECO:0000313" key="3">
    <source>
        <dbReference type="EMBL" id="KAG7345698.1"/>
    </source>
</evidence>
<keyword evidence="2" id="KW-0472">Membrane</keyword>
<evidence type="ECO:0000256" key="2">
    <source>
        <dbReference type="SAM" id="Phobius"/>
    </source>
</evidence>
<keyword evidence="2" id="KW-1133">Transmembrane helix</keyword>
<sequence length="461" mass="52715">MAKPSSCYRSNTHLHHKQFGTTSVLFFIVSALYFLDALTKSMTLIHTATTTTTTNNECMVNLDQDHILFNVPQRTDPHKLSSSAATAAAPPTSRTNVPSNMTGTTTKSSSSSFSTSPYHHEESKRGLYNSPVRFIFFIGLEGTGHHLLKGIVSQSPAVDRLRQLHVHYDLTTQLQEALHHEKHKNGLFNVHCQPNQDKINATEIQGRVIDVLRQIHQRVLTKQDEILPNNDGVVKPRRTDDRGFTIPSRITALPINTLQASTSSGEMSYPNYHGDCRKLNFPNMDLWYHACRVAQVDCQHVYIFRDPYAILKSTTVHRDHNGKHKLAAIHLYTSLQTVILAQLMTWPDRALGCMGMLNDDKNKNSNHSHTDDDEEEEEAVPVVDWWETIRVIFGWKNQTSFDHHVKKKFFKPRHAMTPEQRHELVPPTLQPYMDSWMRIHDTTIRLCQKQALQNQDLLMAF</sequence>
<gene>
    <name evidence="3" type="ORF">IV203_033229</name>
</gene>
<reference evidence="3" key="2">
    <citation type="submission" date="2021-04" db="EMBL/GenBank/DDBJ databases">
        <authorList>
            <person name="Podell S."/>
        </authorList>
    </citation>
    <scope>NUCLEOTIDE SEQUENCE</scope>
    <source>
        <strain evidence="3">Hildebrandi</strain>
    </source>
</reference>
<accession>A0A9K3KL13</accession>
<dbReference type="Proteomes" id="UP000693970">
    <property type="component" value="Unassembled WGS sequence"/>
</dbReference>
<name>A0A9K3KL13_9STRA</name>
<reference evidence="3" key="1">
    <citation type="journal article" date="2021" name="Sci. Rep.">
        <title>Diploid genomic architecture of Nitzschia inconspicua, an elite biomass production diatom.</title>
        <authorList>
            <person name="Oliver A."/>
            <person name="Podell S."/>
            <person name="Pinowska A."/>
            <person name="Traller J.C."/>
            <person name="Smith S.R."/>
            <person name="McClure R."/>
            <person name="Beliaev A."/>
            <person name="Bohutskyi P."/>
            <person name="Hill E.A."/>
            <person name="Rabines A."/>
            <person name="Zheng H."/>
            <person name="Allen L.Z."/>
            <person name="Kuo A."/>
            <person name="Grigoriev I.V."/>
            <person name="Allen A.E."/>
            <person name="Hazlebeck D."/>
            <person name="Allen E.E."/>
        </authorList>
    </citation>
    <scope>NUCLEOTIDE SEQUENCE</scope>
    <source>
        <strain evidence="3">Hildebrandi</strain>
    </source>
</reference>
<keyword evidence="4" id="KW-1185">Reference proteome</keyword>
<comment type="caution">
    <text evidence="3">The sequence shown here is derived from an EMBL/GenBank/DDBJ whole genome shotgun (WGS) entry which is preliminary data.</text>
</comment>
<organism evidence="3 4">
    <name type="scientific">Nitzschia inconspicua</name>
    <dbReference type="NCBI Taxonomy" id="303405"/>
    <lineage>
        <taxon>Eukaryota</taxon>
        <taxon>Sar</taxon>
        <taxon>Stramenopiles</taxon>
        <taxon>Ochrophyta</taxon>
        <taxon>Bacillariophyta</taxon>
        <taxon>Bacillariophyceae</taxon>
        <taxon>Bacillariophycidae</taxon>
        <taxon>Bacillariales</taxon>
        <taxon>Bacillariaceae</taxon>
        <taxon>Nitzschia</taxon>
    </lineage>
</organism>
<dbReference type="OrthoDB" id="48808at2759"/>
<dbReference type="AlphaFoldDB" id="A0A9K3KL13"/>
<feature type="transmembrane region" description="Helical" evidence="2">
    <location>
        <begin position="18"/>
        <end position="35"/>
    </location>
</feature>
<evidence type="ECO:0000256" key="1">
    <source>
        <dbReference type="SAM" id="MobiDB-lite"/>
    </source>
</evidence>
<protein>
    <submittedName>
        <fullName evidence="3">Uncharacterized protein</fullName>
    </submittedName>
</protein>
<feature type="region of interest" description="Disordered" evidence="1">
    <location>
        <begin position="76"/>
        <end position="123"/>
    </location>
</feature>